<sequence>MVDNVLGPEEQPKSATPMLFGASTT</sequence>
<accession>A0A2P2P6E2</accession>
<dbReference type="AlphaFoldDB" id="A0A2P2P6E2"/>
<dbReference type="EMBL" id="GGEC01069831">
    <property type="protein sequence ID" value="MBX50315.1"/>
    <property type="molecule type" value="Transcribed_RNA"/>
</dbReference>
<feature type="region of interest" description="Disordered" evidence="1">
    <location>
        <begin position="1"/>
        <end position="25"/>
    </location>
</feature>
<name>A0A2P2P6E2_RHIMU</name>
<reference evidence="2" key="1">
    <citation type="submission" date="2018-02" db="EMBL/GenBank/DDBJ databases">
        <title>Rhizophora mucronata_Transcriptome.</title>
        <authorList>
            <person name="Meera S.P."/>
            <person name="Sreeshan A."/>
            <person name="Augustine A."/>
        </authorList>
    </citation>
    <scope>NUCLEOTIDE SEQUENCE</scope>
    <source>
        <tissue evidence="2">Leaf</tissue>
    </source>
</reference>
<organism evidence="2">
    <name type="scientific">Rhizophora mucronata</name>
    <name type="common">Asiatic mangrove</name>
    <dbReference type="NCBI Taxonomy" id="61149"/>
    <lineage>
        <taxon>Eukaryota</taxon>
        <taxon>Viridiplantae</taxon>
        <taxon>Streptophyta</taxon>
        <taxon>Embryophyta</taxon>
        <taxon>Tracheophyta</taxon>
        <taxon>Spermatophyta</taxon>
        <taxon>Magnoliopsida</taxon>
        <taxon>eudicotyledons</taxon>
        <taxon>Gunneridae</taxon>
        <taxon>Pentapetalae</taxon>
        <taxon>rosids</taxon>
        <taxon>fabids</taxon>
        <taxon>Malpighiales</taxon>
        <taxon>Rhizophoraceae</taxon>
        <taxon>Rhizophora</taxon>
    </lineage>
</organism>
<evidence type="ECO:0000313" key="2">
    <source>
        <dbReference type="EMBL" id="MBX50315.1"/>
    </source>
</evidence>
<evidence type="ECO:0000256" key="1">
    <source>
        <dbReference type="SAM" id="MobiDB-lite"/>
    </source>
</evidence>
<proteinExistence type="predicted"/>
<protein>
    <submittedName>
        <fullName evidence="2">Uncharacterized protein</fullName>
    </submittedName>
</protein>